<dbReference type="Gene3D" id="3.30.40.10">
    <property type="entry name" value="Zinc/RING finger domain, C3HC4 (zinc finger)"/>
    <property type="match status" value="1"/>
</dbReference>
<evidence type="ECO:0000259" key="6">
    <source>
        <dbReference type="PROSITE" id="PS51292"/>
    </source>
</evidence>
<feature type="domain" description="RING-CH-type" evidence="6">
    <location>
        <begin position="81"/>
        <end position="147"/>
    </location>
</feature>
<evidence type="ECO:0000256" key="3">
    <source>
        <dbReference type="ARBA" id="ARBA00022833"/>
    </source>
</evidence>
<keyword evidence="1" id="KW-0479">Metal-binding</keyword>
<dbReference type="InterPro" id="IPR013083">
    <property type="entry name" value="Znf_RING/FYVE/PHD"/>
</dbReference>
<reference evidence="7 8" key="1">
    <citation type="submission" date="2019-09" db="EMBL/GenBank/DDBJ databases">
        <authorList>
            <person name="Ou C."/>
        </authorList>
    </citation>
    <scope>NUCLEOTIDE SEQUENCE [LARGE SCALE GENOMIC DNA]</scope>
    <source>
        <strain evidence="7">S2</strain>
        <tissue evidence="7">Leaf</tissue>
    </source>
</reference>
<keyword evidence="3" id="KW-0862">Zinc</keyword>
<evidence type="ECO:0000256" key="4">
    <source>
        <dbReference type="SAM" id="MobiDB-lite"/>
    </source>
</evidence>
<evidence type="ECO:0000313" key="7">
    <source>
        <dbReference type="EMBL" id="KAB2608991.1"/>
    </source>
</evidence>
<organism evidence="7 8">
    <name type="scientific">Pyrus ussuriensis x Pyrus communis</name>
    <dbReference type="NCBI Taxonomy" id="2448454"/>
    <lineage>
        <taxon>Eukaryota</taxon>
        <taxon>Viridiplantae</taxon>
        <taxon>Streptophyta</taxon>
        <taxon>Embryophyta</taxon>
        <taxon>Tracheophyta</taxon>
        <taxon>Spermatophyta</taxon>
        <taxon>Magnoliopsida</taxon>
        <taxon>eudicotyledons</taxon>
        <taxon>Gunneridae</taxon>
        <taxon>Pentapetalae</taxon>
        <taxon>rosids</taxon>
        <taxon>fabids</taxon>
        <taxon>Rosales</taxon>
        <taxon>Rosaceae</taxon>
        <taxon>Amygdaloideae</taxon>
        <taxon>Maleae</taxon>
        <taxon>Pyrus</taxon>
    </lineage>
</organism>
<dbReference type="Proteomes" id="UP000327157">
    <property type="component" value="Chromosome 14"/>
</dbReference>
<dbReference type="InterPro" id="IPR011016">
    <property type="entry name" value="Znf_RING-CH"/>
</dbReference>
<evidence type="ECO:0000256" key="5">
    <source>
        <dbReference type="SAM" id="Phobius"/>
    </source>
</evidence>
<evidence type="ECO:0000313" key="8">
    <source>
        <dbReference type="Proteomes" id="UP000327157"/>
    </source>
</evidence>
<feature type="compositionally biased region" description="Basic and acidic residues" evidence="4">
    <location>
        <begin position="1"/>
        <end position="19"/>
    </location>
</feature>
<keyword evidence="5" id="KW-1133">Transmembrane helix</keyword>
<reference evidence="8" key="2">
    <citation type="submission" date="2019-10" db="EMBL/GenBank/DDBJ databases">
        <title>A de novo genome assembly of a pear dwarfing rootstock.</title>
        <authorList>
            <person name="Wang F."/>
            <person name="Wang J."/>
            <person name="Li S."/>
            <person name="Zhang Y."/>
            <person name="Fang M."/>
            <person name="Ma L."/>
            <person name="Zhao Y."/>
            <person name="Jiang S."/>
        </authorList>
    </citation>
    <scope>NUCLEOTIDE SEQUENCE [LARGE SCALE GENOMIC DNA]</scope>
</reference>
<feature type="region of interest" description="Disordered" evidence="4">
    <location>
        <begin position="1"/>
        <end position="35"/>
    </location>
</feature>
<comment type="caution">
    <text evidence="7">The sequence shown here is derived from an EMBL/GenBank/DDBJ whole genome shotgun (WGS) entry which is preliminary data.</text>
</comment>
<keyword evidence="2" id="KW-0863">Zinc-finger</keyword>
<evidence type="ECO:0000256" key="2">
    <source>
        <dbReference type="ARBA" id="ARBA00022771"/>
    </source>
</evidence>
<dbReference type="Pfam" id="PF12906">
    <property type="entry name" value="RINGv"/>
    <property type="match status" value="1"/>
</dbReference>
<dbReference type="AlphaFoldDB" id="A0A5N5G5D7"/>
<dbReference type="OrthoDB" id="273089at2759"/>
<gene>
    <name evidence="7" type="ORF">D8674_012159</name>
</gene>
<feature type="transmembrane region" description="Helical" evidence="5">
    <location>
        <begin position="180"/>
        <end position="204"/>
    </location>
</feature>
<dbReference type="SUPFAM" id="SSF57850">
    <property type="entry name" value="RING/U-box"/>
    <property type="match status" value="1"/>
</dbReference>
<dbReference type="SMART" id="SM00744">
    <property type="entry name" value="RINGv"/>
    <property type="match status" value="1"/>
</dbReference>
<dbReference type="PROSITE" id="PS51292">
    <property type="entry name" value="ZF_RING_CH"/>
    <property type="match status" value="1"/>
</dbReference>
<proteinExistence type="predicted"/>
<feature type="transmembrane region" description="Helical" evidence="5">
    <location>
        <begin position="210"/>
        <end position="228"/>
    </location>
</feature>
<protein>
    <submittedName>
        <fullName evidence="7">E3 ubiquitin-protein ligase MARCH3</fullName>
    </submittedName>
</protein>
<keyword evidence="5" id="KW-0472">Membrane</keyword>
<dbReference type="PANTHER" id="PTHR46214:SF16">
    <property type="entry name" value="OS10G0481450 PROTEIN"/>
    <property type="match status" value="1"/>
</dbReference>
<dbReference type="PANTHER" id="PTHR46214">
    <property type="entry name" value="ZINC FINGER, RING-CH-TYPE"/>
    <property type="match status" value="1"/>
</dbReference>
<dbReference type="GO" id="GO:0008270">
    <property type="term" value="F:zinc ion binding"/>
    <property type="evidence" value="ECO:0007669"/>
    <property type="project" value="UniProtKB-KW"/>
</dbReference>
<keyword evidence="5" id="KW-0812">Transmembrane</keyword>
<reference evidence="7 8" key="3">
    <citation type="submission" date="2019-11" db="EMBL/GenBank/DDBJ databases">
        <title>A de novo genome assembly of a pear dwarfing rootstock.</title>
        <authorList>
            <person name="Wang F."/>
            <person name="Wang J."/>
            <person name="Li S."/>
            <person name="Zhang Y."/>
            <person name="Fang M."/>
            <person name="Ma L."/>
            <person name="Zhao Y."/>
            <person name="Jiang S."/>
        </authorList>
    </citation>
    <scope>NUCLEOTIDE SEQUENCE [LARGE SCALE GENOMIC DNA]</scope>
    <source>
        <strain evidence="7">S2</strain>
        <tissue evidence="7">Leaf</tissue>
    </source>
</reference>
<sequence>MGSEKESENGELPDLEKQRLGGGGDETSLLPNLTTVDVVPPVEQVVVSGGASSEVHEPPTATSAVKFSEEVPAPKRDHLSRTSSSHEQCRVCQQEKDQVLIDLGCQCRGRLAKSHRSCTDTWFRTRGTNERYSNLICLCRGVAANVPPPETQPTQASYWVWRVDSSYRSQNRDRGCVSPLYVAFSILIGGLMLDVLMSVTLGVSALPSNIIISIIVVLGLGTALRLALKFLHEWSLRRAVQRVDASHTNVPLSYHPAL</sequence>
<keyword evidence="8" id="KW-1185">Reference proteome</keyword>
<name>A0A5N5G5D7_9ROSA</name>
<accession>A0A5N5G5D7</accession>
<evidence type="ECO:0000256" key="1">
    <source>
        <dbReference type="ARBA" id="ARBA00022723"/>
    </source>
</evidence>
<dbReference type="EMBL" id="SMOL01000553">
    <property type="protein sequence ID" value="KAB2608991.1"/>
    <property type="molecule type" value="Genomic_DNA"/>
</dbReference>